<reference evidence="9" key="2">
    <citation type="submission" date="2014-02" db="EMBL/GenBank/DDBJ databases">
        <title>Complete DNA sequence of /Kuraishia capsulata/ illustrates novel genomic features among budding yeasts (/Saccharomycotina/).</title>
        <authorList>
            <person name="Morales L."/>
            <person name="Noel B."/>
            <person name="Porcel B."/>
            <person name="Marcet-Houben M."/>
            <person name="Hullo M-F."/>
            <person name="Sacerdot C."/>
            <person name="Tekaia F."/>
            <person name="Leh-Louis V."/>
            <person name="Despons L."/>
            <person name="Khanna V."/>
            <person name="Aury J-M."/>
            <person name="Barbe V."/>
            <person name="Couloux A."/>
            <person name="Labadie K."/>
            <person name="Pelletier E."/>
            <person name="Souciet J-L."/>
            <person name="Boekhout T."/>
            <person name="Gabaldon T."/>
            <person name="Wincker P."/>
            <person name="Dujon B."/>
        </authorList>
    </citation>
    <scope>NUCLEOTIDE SEQUENCE</scope>
    <source>
        <strain evidence="9">CBS 1993</strain>
    </source>
</reference>
<keyword evidence="7" id="KW-0539">Nucleus</keyword>
<evidence type="ECO:0000256" key="6">
    <source>
        <dbReference type="ARBA" id="ARBA00022490"/>
    </source>
</evidence>
<evidence type="ECO:0000259" key="8">
    <source>
        <dbReference type="Pfam" id="PF09811"/>
    </source>
</evidence>
<dbReference type="STRING" id="1382522.W6MQE2"/>
<dbReference type="PANTHER" id="PTHR18829">
    <property type="entry name" value="PROTEIN YAE1 HOMOLOG"/>
    <property type="match status" value="1"/>
</dbReference>
<evidence type="ECO:0000256" key="5">
    <source>
        <dbReference type="ARBA" id="ARBA00018400"/>
    </source>
</evidence>
<dbReference type="InterPro" id="IPR019191">
    <property type="entry name" value="Essential_protein_Yae1_N"/>
</dbReference>
<dbReference type="OrthoDB" id="20086at2759"/>
<proteinExistence type="inferred from homology"/>
<dbReference type="EMBL" id="HG793125">
    <property type="protein sequence ID" value="CDK24110.1"/>
    <property type="molecule type" value="Genomic_DNA"/>
</dbReference>
<feature type="domain" description="Essential protein Yae1 N-terminal" evidence="8">
    <location>
        <begin position="41"/>
        <end position="79"/>
    </location>
</feature>
<evidence type="ECO:0000256" key="2">
    <source>
        <dbReference type="ARBA" id="ARBA00004496"/>
    </source>
</evidence>
<comment type="similarity">
    <text evidence="3">Belongs to the YAE1 family.</text>
</comment>
<dbReference type="Proteomes" id="UP000019384">
    <property type="component" value="Unassembled WGS sequence"/>
</dbReference>
<keyword evidence="6" id="KW-0963">Cytoplasm</keyword>
<name>W6MQE2_9ASCO</name>
<dbReference type="InterPro" id="IPR038881">
    <property type="entry name" value="Yae1-like"/>
</dbReference>
<organism evidence="9 10">
    <name type="scientific">Kuraishia capsulata CBS 1993</name>
    <dbReference type="NCBI Taxonomy" id="1382522"/>
    <lineage>
        <taxon>Eukaryota</taxon>
        <taxon>Fungi</taxon>
        <taxon>Dikarya</taxon>
        <taxon>Ascomycota</taxon>
        <taxon>Saccharomycotina</taxon>
        <taxon>Pichiomycetes</taxon>
        <taxon>Pichiales</taxon>
        <taxon>Pichiaceae</taxon>
        <taxon>Kuraishia</taxon>
    </lineage>
</organism>
<keyword evidence="10" id="KW-1185">Reference proteome</keyword>
<dbReference type="AlphaFoldDB" id="W6MQE2"/>
<accession>W6MQE2</accession>
<evidence type="ECO:0000256" key="3">
    <source>
        <dbReference type="ARBA" id="ARBA00007096"/>
    </source>
</evidence>
<protein>
    <recommendedName>
        <fullName evidence="5">Protein YAE1</fullName>
    </recommendedName>
    <alternativeName>
        <fullName evidence="4">Protein yae1</fullName>
    </alternativeName>
</protein>
<dbReference type="PANTHER" id="PTHR18829:SF0">
    <property type="entry name" value="PROTEIN YAE1 HOMOLOG"/>
    <property type="match status" value="1"/>
</dbReference>
<gene>
    <name evidence="9" type="ORF">KUCA_T00000070001</name>
</gene>
<dbReference type="GO" id="GO:0051604">
    <property type="term" value="P:protein maturation"/>
    <property type="evidence" value="ECO:0007669"/>
    <property type="project" value="EnsemblFungi"/>
</dbReference>
<dbReference type="RefSeq" id="XP_022456128.1">
    <property type="nucleotide sequence ID" value="XM_022604572.1"/>
</dbReference>
<evidence type="ECO:0000256" key="1">
    <source>
        <dbReference type="ARBA" id="ARBA00004123"/>
    </source>
</evidence>
<dbReference type="HOGENOM" id="CLU_066684_2_0_1"/>
<evidence type="ECO:0000313" key="9">
    <source>
        <dbReference type="EMBL" id="CDK24110.1"/>
    </source>
</evidence>
<reference evidence="9" key="1">
    <citation type="submission" date="2013-12" db="EMBL/GenBank/DDBJ databases">
        <authorList>
            <person name="Genoscope - CEA"/>
        </authorList>
    </citation>
    <scope>NUCLEOTIDE SEQUENCE</scope>
    <source>
        <strain evidence="9">CBS 1993</strain>
    </source>
</reference>
<sequence length="135" mass="15232">MDDVWSDDEFNFTPNSKETYGNVETTHMNINSLRQVHGKRGYLDGVSQSKESTIQEGFDSGFGIGLRIADQVGFVLGVLQFQATVDPAHYGEVYESAKVELNIQDLLKISSFDESLETFNNPTMTKWVRICDELK</sequence>
<evidence type="ECO:0000256" key="4">
    <source>
        <dbReference type="ARBA" id="ARBA00017286"/>
    </source>
</evidence>
<dbReference type="GeneID" id="34517516"/>
<evidence type="ECO:0000256" key="7">
    <source>
        <dbReference type="ARBA" id="ARBA00023242"/>
    </source>
</evidence>
<dbReference type="Pfam" id="PF09811">
    <property type="entry name" value="Yae1_N"/>
    <property type="match status" value="1"/>
</dbReference>
<dbReference type="GO" id="GO:0062092">
    <property type="term" value="C:Yae1-Lto1 complex"/>
    <property type="evidence" value="ECO:0007669"/>
    <property type="project" value="EnsemblFungi"/>
</dbReference>
<evidence type="ECO:0000313" key="10">
    <source>
        <dbReference type="Proteomes" id="UP000019384"/>
    </source>
</evidence>
<comment type="subcellular location">
    <subcellularLocation>
        <location evidence="2">Cytoplasm</location>
    </subcellularLocation>
    <subcellularLocation>
        <location evidence="1">Nucleus</location>
    </subcellularLocation>
</comment>
<dbReference type="GO" id="GO:0030674">
    <property type="term" value="F:protein-macromolecule adaptor activity"/>
    <property type="evidence" value="ECO:0007669"/>
    <property type="project" value="EnsemblFungi"/>
</dbReference>
<dbReference type="GO" id="GO:0005634">
    <property type="term" value="C:nucleus"/>
    <property type="evidence" value="ECO:0007669"/>
    <property type="project" value="UniProtKB-SubCell"/>
</dbReference>
<dbReference type="GO" id="GO:0097361">
    <property type="term" value="C:cytosolic [4Fe-4S] assembly targeting complex"/>
    <property type="evidence" value="ECO:0007669"/>
    <property type="project" value="EnsemblFungi"/>
</dbReference>